<dbReference type="InterPro" id="IPR005565">
    <property type="entry name" value="Hemolysn_activator_HlyB_C"/>
</dbReference>
<feature type="domain" description="Polypeptide-transport-associated ShlB-type" evidence="10">
    <location>
        <begin position="71"/>
        <end position="147"/>
    </location>
</feature>
<dbReference type="FunFam" id="2.40.160.50:FF:000009">
    <property type="entry name" value="Putative hemolysin activator protein"/>
    <property type="match status" value="1"/>
</dbReference>
<dbReference type="PIRSF" id="PIRSF029745">
    <property type="entry name" value="FhaC"/>
    <property type="match status" value="1"/>
</dbReference>
<dbReference type="InterPro" id="IPR051544">
    <property type="entry name" value="TPS_OM_transporter"/>
</dbReference>
<evidence type="ECO:0000256" key="8">
    <source>
        <dbReference type="SAM" id="SignalP"/>
    </source>
</evidence>
<dbReference type="PANTHER" id="PTHR34597:SF3">
    <property type="entry name" value="OUTER MEMBRANE TRANSPORTER CDIB"/>
    <property type="match status" value="1"/>
</dbReference>
<evidence type="ECO:0000256" key="2">
    <source>
        <dbReference type="ARBA" id="ARBA00009055"/>
    </source>
</evidence>
<feature type="domain" description="Haemolysin activator HlyB C-terminal" evidence="9">
    <location>
        <begin position="207"/>
        <end position="521"/>
    </location>
</feature>
<gene>
    <name evidence="12" type="ORF">IPMB12_10250</name>
</gene>
<evidence type="ECO:0000259" key="9">
    <source>
        <dbReference type="Pfam" id="PF03865"/>
    </source>
</evidence>
<dbReference type="RefSeq" id="WP_166917329.1">
    <property type="nucleotide sequence ID" value="NZ_CP050253.1"/>
</dbReference>
<dbReference type="Pfam" id="PF17287">
    <property type="entry name" value="POTRA_3"/>
    <property type="match status" value="1"/>
</dbReference>
<dbReference type="InParanoid" id="A0A6G9IDY8"/>
<protein>
    <submittedName>
        <fullName evidence="12">ShlB/FhaC/HecB family hemolysin secretion/activation protein</fullName>
    </submittedName>
</protein>
<comment type="similarity">
    <text evidence="2">Belongs to the TPS (TC 1.B.20) family.</text>
</comment>
<feature type="chain" id="PRO_5026080190" evidence="8">
    <location>
        <begin position="20"/>
        <end position="557"/>
    </location>
</feature>
<dbReference type="PANTHER" id="PTHR34597">
    <property type="entry name" value="SLR1661 PROTEIN"/>
    <property type="match status" value="1"/>
</dbReference>
<keyword evidence="6" id="KW-0472">Membrane</keyword>
<dbReference type="Pfam" id="PF03865">
    <property type="entry name" value="ShlB"/>
    <property type="match status" value="1"/>
</dbReference>
<keyword evidence="3" id="KW-1134">Transmembrane beta strand</keyword>
<evidence type="ECO:0000256" key="7">
    <source>
        <dbReference type="ARBA" id="ARBA00023237"/>
    </source>
</evidence>
<reference evidence="12 13" key="1">
    <citation type="submission" date="2020-03" db="EMBL/GenBank/DDBJ databases">
        <title>Complete genome sequence of Orbus sp. IPMB12 (BCRC 80908).</title>
        <authorList>
            <person name="Lo W.-S."/>
            <person name="Chang T.-H."/>
            <person name="Kuo C.-H."/>
        </authorList>
    </citation>
    <scope>NUCLEOTIDE SEQUENCE [LARGE SCALE GENOMIC DNA]</scope>
    <source>
        <strain evidence="12 13">IPMB12</strain>
    </source>
</reference>
<keyword evidence="5" id="KW-0406">Ion transport</keyword>
<dbReference type="GO" id="GO:0008320">
    <property type="term" value="F:protein transmembrane transporter activity"/>
    <property type="evidence" value="ECO:0007669"/>
    <property type="project" value="TreeGrafter"/>
</dbReference>
<sequence>MKIAKLLTFAALFPVAAFAVETSWSDQQLINQQERQKALEERLNVSAPDISLLPNIPTSQIISFPEESPCFQIDQVILEKRDELPWWITLNKLARQAEGHCLGSQGINILMTELQNKLVGHGYITTRVVAPPQDLTQGQLILTLVKGVTRYVYYTQESDPYAKLSTAMPVTEGEILDLRDIEQGLENLQRLPTVRAEMQLIPGDEPGETDIVIHREQSRFWRVGASLDDSGTRATGRYQGGLTFYLDNPFQLSDSFYVSGGRDIDGERDRYGSYNYLFHYSVPFGYWQFSTSLSGNKYYQTVAGIPVNYEYSGRSRNASFQLSRVLHRDEAQKTTLTYGINLRQSHNYINDEEIEIQKRKTTSWQLGLQHRHYIGNNTLNLGVSYQQGVRWFAAHKAPEEYIDNGTALSQIFRYNLGLSVPFNLSEANFRYNLDIQGQHTRRGMLTAQERFSIGGRWSVRGFDGELSLSADRGISVRNELSWILPENQELYLGIDYGQVYGNASEYLLGRHLSGAALGLRGSYWGFYYDAFVGTPIYKPDLFKADDATFGFNINWSY</sequence>
<dbReference type="GO" id="GO:0009279">
    <property type="term" value="C:cell outer membrane"/>
    <property type="evidence" value="ECO:0007669"/>
    <property type="project" value="UniProtKB-SubCell"/>
</dbReference>
<dbReference type="AlphaFoldDB" id="A0A6G9IDY8"/>
<evidence type="ECO:0000313" key="13">
    <source>
        <dbReference type="Proteomes" id="UP000501168"/>
    </source>
</evidence>
<organism evidence="12 13">
    <name type="scientific">Zophobihabitans entericus</name>
    <dbReference type="NCBI Taxonomy" id="1635327"/>
    <lineage>
        <taxon>Bacteria</taxon>
        <taxon>Pseudomonadati</taxon>
        <taxon>Pseudomonadota</taxon>
        <taxon>Gammaproteobacteria</taxon>
        <taxon>Orbales</taxon>
        <taxon>Orbaceae</taxon>
        <taxon>Zophobihabitans</taxon>
    </lineage>
</organism>
<feature type="domain" description="ShlB POTRA" evidence="11">
    <location>
        <begin position="161"/>
        <end position="202"/>
    </location>
</feature>
<keyword evidence="5" id="KW-0813">Transport</keyword>
<keyword evidence="13" id="KW-1185">Reference proteome</keyword>
<keyword evidence="4" id="KW-0812">Transmembrane</keyword>
<feature type="signal peptide" evidence="8">
    <location>
        <begin position="1"/>
        <end position="19"/>
    </location>
</feature>
<dbReference type="GO" id="GO:0098046">
    <property type="term" value="C:type V protein secretion system complex"/>
    <property type="evidence" value="ECO:0007669"/>
    <property type="project" value="TreeGrafter"/>
</dbReference>
<evidence type="ECO:0000256" key="5">
    <source>
        <dbReference type="ARBA" id="ARBA00023065"/>
    </source>
</evidence>
<dbReference type="GO" id="GO:0046819">
    <property type="term" value="P:protein secretion by the type V secretion system"/>
    <property type="evidence" value="ECO:0007669"/>
    <property type="project" value="TreeGrafter"/>
</dbReference>
<evidence type="ECO:0000256" key="1">
    <source>
        <dbReference type="ARBA" id="ARBA00004442"/>
    </source>
</evidence>
<dbReference type="InterPro" id="IPR027282">
    <property type="entry name" value="TPS"/>
</dbReference>
<keyword evidence="7" id="KW-0998">Cell outer membrane</keyword>
<evidence type="ECO:0000256" key="3">
    <source>
        <dbReference type="ARBA" id="ARBA00022452"/>
    </source>
</evidence>
<dbReference type="EMBL" id="CP050253">
    <property type="protein sequence ID" value="QIQ22032.1"/>
    <property type="molecule type" value="Genomic_DNA"/>
</dbReference>
<evidence type="ECO:0000256" key="4">
    <source>
        <dbReference type="ARBA" id="ARBA00022692"/>
    </source>
</evidence>
<evidence type="ECO:0000259" key="10">
    <source>
        <dbReference type="Pfam" id="PF08479"/>
    </source>
</evidence>
<keyword evidence="8" id="KW-0732">Signal</keyword>
<evidence type="ECO:0000259" key="11">
    <source>
        <dbReference type="Pfam" id="PF17287"/>
    </source>
</evidence>
<dbReference type="GO" id="GO:0006811">
    <property type="term" value="P:monoatomic ion transport"/>
    <property type="evidence" value="ECO:0007669"/>
    <property type="project" value="UniProtKB-KW"/>
</dbReference>
<name>A0A6G9IDY8_9GAMM</name>
<accession>A0A6G9IDY8</accession>
<comment type="subcellular location">
    <subcellularLocation>
        <location evidence="1">Cell outer membrane</location>
    </subcellularLocation>
</comment>
<dbReference type="Gene3D" id="2.40.160.50">
    <property type="entry name" value="membrane protein fhac: a member of the omp85/tpsb transporter family"/>
    <property type="match status" value="1"/>
</dbReference>
<evidence type="ECO:0000256" key="6">
    <source>
        <dbReference type="ARBA" id="ARBA00023136"/>
    </source>
</evidence>
<dbReference type="InterPro" id="IPR035251">
    <property type="entry name" value="ShlB_POTRA"/>
</dbReference>
<dbReference type="KEGG" id="orb:IPMB12_10250"/>
<dbReference type="Gene3D" id="3.10.20.310">
    <property type="entry name" value="membrane protein fhac"/>
    <property type="match status" value="1"/>
</dbReference>
<proteinExistence type="inferred from homology"/>
<dbReference type="Proteomes" id="UP000501168">
    <property type="component" value="Chromosome"/>
</dbReference>
<dbReference type="Pfam" id="PF08479">
    <property type="entry name" value="POTRA_2"/>
    <property type="match status" value="1"/>
</dbReference>
<evidence type="ECO:0000313" key="12">
    <source>
        <dbReference type="EMBL" id="QIQ22032.1"/>
    </source>
</evidence>
<dbReference type="InterPro" id="IPR013686">
    <property type="entry name" value="Polypept-transport_assoc_ShlB"/>
</dbReference>